<keyword evidence="3" id="KW-1185">Reference proteome</keyword>
<sequence>MSDLPALHDLTAAAREIRHNANAWHSEITPLSVRREIEKQFGLEEKAIDNSEYKSPVMKAVKEAVREDKPEVEPALTLTAKAASKPRSQTTKGRGKKRKSEEAALSDDDADEEVQKPRSKAVRKQSSKQFKSRETIDDSSDIEPAPPSSRTAVANGDMKENQTAKSTKKRKSTAGTEAKPSKTAKTEHSEEPEEQASKDDDKSDSEMSVLIDEPPKRARKSSTKEKGKGATKASKPRKSAGELSKDEETIKRLKSFVVACGVRKVWSKVFKDADKPSDQIRILRKMLADLGMSGRLSMEQARAIKEQRELAQELEDVQQFAAKVAGRSSRSAAKKAKEAEADSDDEKIVSDEEAAPRRNAHRSIMAFLADQSDSE</sequence>
<dbReference type="GO" id="GO:0005634">
    <property type="term" value="C:nucleus"/>
    <property type="evidence" value="ECO:0007669"/>
    <property type="project" value="TreeGrafter"/>
</dbReference>
<evidence type="ECO:0000256" key="1">
    <source>
        <dbReference type="SAM" id="MobiDB-lite"/>
    </source>
</evidence>
<evidence type="ECO:0000313" key="2">
    <source>
        <dbReference type="EMBL" id="TRM57882.1"/>
    </source>
</evidence>
<gene>
    <name evidence="2" type="ORF">BD626DRAFT_550870</name>
</gene>
<dbReference type="PANTHER" id="PTHR15410:SF2">
    <property type="entry name" value="HIRA-INTERACTING PROTEIN 3"/>
    <property type="match status" value="1"/>
</dbReference>
<dbReference type="STRING" id="97359.A0A550BZA2"/>
<protein>
    <submittedName>
        <fullName evidence="2">Uncharacterized protein</fullName>
    </submittedName>
</protein>
<name>A0A550BZA2_9AGAR</name>
<evidence type="ECO:0000313" key="3">
    <source>
        <dbReference type="Proteomes" id="UP000320762"/>
    </source>
</evidence>
<reference evidence="2 3" key="1">
    <citation type="journal article" date="2019" name="New Phytol.">
        <title>Comparative genomics reveals unique wood-decay strategies and fruiting body development in the Schizophyllaceae.</title>
        <authorList>
            <person name="Almasi E."/>
            <person name="Sahu N."/>
            <person name="Krizsan K."/>
            <person name="Balint B."/>
            <person name="Kovacs G.M."/>
            <person name="Kiss B."/>
            <person name="Cseklye J."/>
            <person name="Drula E."/>
            <person name="Henrissat B."/>
            <person name="Nagy I."/>
            <person name="Chovatia M."/>
            <person name="Adam C."/>
            <person name="LaButti K."/>
            <person name="Lipzen A."/>
            <person name="Riley R."/>
            <person name="Grigoriev I.V."/>
            <person name="Nagy L.G."/>
        </authorList>
    </citation>
    <scope>NUCLEOTIDE SEQUENCE [LARGE SCALE GENOMIC DNA]</scope>
    <source>
        <strain evidence="2 3">NL-1724</strain>
    </source>
</reference>
<dbReference type="Proteomes" id="UP000320762">
    <property type="component" value="Unassembled WGS sequence"/>
</dbReference>
<comment type="caution">
    <text evidence="2">The sequence shown here is derived from an EMBL/GenBank/DDBJ whole genome shotgun (WGS) entry which is preliminary data.</text>
</comment>
<feature type="region of interest" description="Disordered" evidence="1">
    <location>
        <begin position="326"/>
        <end position="375"/>
    </location>
</feature>
<feature type="compositionally biased region" description="Basic and acidic residues" evidence="1">
    <location>
        <begin position="335"/>
        <end position="356"/>
    </location>
</feature>
<accession>A0A550BZA2</accession>
<feature type="compositionally biased region" description="Basic and acidic residues" evidence="1">
    <location>
        <begin position="184"/>
        <end position="205"/>
    </location>
</feature>
<feature type="region of interest" description="Disordered" evidence="1">
    <location>
        <begin position="64"/>
        <end position="247"/>
    </location>
</feature>
<dbReference type="EMBL" id="VDMD01000041">
    <property type="protein sequence ID" value="TRM57882.1"/>
    <property type="molecule type" value="Genomic_DNA"/>
</dbReference>
<feature type="compositionally biased region" description="Basic residues" evidence="1">
    <location>
        <begin position="117"/>
        <end position="126"/>
    </location>
</feature>
<dbReference type="PANTHER" id="PTHR15410">
    <property type="entry name" value="HIRA-INTERACTING PROTEIN 3"/>
    <property type="match status" value="1"/>
</dbReference>
<dbReference type="InterPro" id="IPR037647">
    <property type="entry name" value="HIRIP3"/>
</dbReference>
<proteinExistence type="predicted"/>
<organism evidence="2 3">
    <name type="scientific">Schizophyllum amplum</name>
    <dbReference type="NCBI Taxonomy" id="97359"/>
    <lineage>
        <taxon>Eukaryota</taxon>
        <taxon>Fungi</taxon>
        <taxon>Dikarya</taxon>
        <taxon>Basidiomycota</taxon>
        <taxon>Agaricomycotina</taxon>
        <taxon>Agaricomycetes</taxon>
        <taxon>Agaricomycetidae</taxon>
        <taxon>Agaricales</taxon>
        <taxon>Schizophyllaceae</taxon>
        <taxon>Schizophyllum</taxon>
    </lineage>
</organism>
<dbReference type="OrthoDB" id="552755at2759"/>
<dbReference type="AlphaFoldDB" id="A0A550BZA2"/>